<dbReference type="PANTHER" id="PTHR11071:SF561">
    <property type="entry name" value="PEPTIDYL-PROLYL CIS-TRANS ISOMERASE D-RELATED"/>
    <property type="match status" value="1"/>
</dbReference>
<feature type="domain" description="PPIase cyclophilin-type" evidence="6">
    <location>
        <begin position="1"/>
        <end position="157"/>
    </location>
</feature>
<dbReference type="SMART" id="SM00028">
    <property type="entry name" value="TPR"/>
    <property type="match status" value="3"/>
</dbReference>
<dbReference type="InterPro" id="IPR019734">
    <property type="entry name" value="TPR_rpt"/>
</dbReference>
<dbReference type="GO" id="GO:0005737">
    <property type="term" value="C:cytoplasm"/>
    <property type="evidence" value="ECO:0007669"/>
    <property type="project" value="TreeGrafter"/>
</dbReference>
<keyword evidence="4" id="KW-0413">Isomerase</keyword>
<sequence>EVGRIVLELFKNVCPKTAENFRSLCTGEKGFGREGTKLHYKGSVFHKAVPECLIQGGDITHFNGCGGESIYGPVFEDENFSIKHDLGGELSTANKGVPNTNNSQFCITTVPCPHLDGAHVVFGRVLKGMGVVKEVSFVKVGPKEKPIPVCKISDCGEIRPGEDWGVNENDGTDVVVPPYPIDWDRTPQDVEENSIVHVTTVIKNSGNQFYKRGNLVDADRKYKKALRYISWYKTYLKQTGHLDKASIFKDIELFCNLNCALVKFKKGYYKEALEYCDTALVLDKQNVKGICRRAHANFALANYDQALEDYKLALSIQPNNSSIKNYIKKVKKAMSDYYQIEKVTYAKMFKEY</sequence>
<evidence type="ECO:0000256" key="3">
    <source>
        <dbReference type="ARBA" id="ARBA00023110"/>
    </source>
</evidence>
<dbReference type="PROSITE" id="PS50005">
    <property type="entry name" value="TPR"/>
    <property type="match status" value="1"/>
</dbReference>
<evidence type="ECO:0000256" key="1">
    <source>
        <dbReference type="ARBA" id="ARBA00000971"/>
    </source>
</evidence>
<dbReference type="InterPro" id="IPR002130">
    <property type="entry name" value="Cyclophilin-type_PPIase_dom"/>
</dbReference>
<feature type="repeat" description="TPR" evidence="5">
    <location>
        <begin position="287"/>
        <end position="320"/>
    </location>
</feature>
<dbReference type="PROSITE" id="PS50072">
    <property type="entry name" value="CSA_PPIASE_2"/>
    <property type="match status" value="1"/>
</dbReference>
<dbReference type="InterPro" id="IPR029000">
    <property type="entry name" value="Cyclophilin-like_dom_sf"/>
</dbReference>
<dbReference type="PANTHER" id="PTHR11071">
    <property type="entry name" value="PEPTIDYL-PROLYL CIS-TRANS ISOMERASE"/>
    <property type="match status" value="1"/>
</dbReference>
<dbReference type="Pfam" id="PF00160">
    <property type="entry name" value="Pro_isomerase"/>
    <property type="match status" value="1"/>
</dbReference>
<keyword evidence="3" id="KW-0697">Rotamase</keyword>
<dbReference type="EMBL" id="GEDC01009999">
    <property type="protein sequence ID" value="JAS27299.1"/>
    <property type="molecule type" value="Transcribed_RNA"/>
</dbReference>
<dbReference type="InterPro" id="IPR011990">
    <property type="entry name" value="TPR-like_helical_dom_sf"/>
</dbReference>
<evidence type="ECO:0000313" key="7">
    <source>
        <dbReference type="EMBL" id="JAS27299.1"/>
    </source>
</evidence>
<dbReference type="Gene3D" id="2.40.100.10">
    <property type="entry name" value="Cyclophilin-like"/>
    <property type="match status" value="1"/>
</dbReference>
<evidence type="ECO:0000256" key="2">
    <source>
        <dbReference type="ARBA" id="ARBA00013194"/>
    </source>
</evidence>
<dbReference type="GO" id="GO:0016018">
    <property type="term" value="F:cyclosporin A binding"/>
    <property type="evidence" value="ECO:0007669"/>
    <property type="project" value="TreeGrafter"/>
</dbReference>
<dbReference type="GO" id="GO:0003755">
    <property type="term" value="F:peptidyl-prolyl cis-trans isomerase activity"/>
    <property type="evidence" value="ECO:0007669"/>
    <property type="project" value="UniProtKB-KW"/>
</dbReference>
<evidence type="ECO:0000259" key="6">
    <source>
        <dbReference type="PROSITE" id="PS50072"/>
    </source>
</evidence>
<dbReference type="Gene3D" id="1.25.40.10">
    <property type="entry name" value="Tetratricopeptide repeat domain"/>
    <property type="match status" value="1"/>
</dbReference>
<comment type="catalytic activity">
    <reaction evidence="1">
        <text>[protein]-peptidylproline (omega=180) = [protein]-peptidylproline (omega=0)</text>
        <dbReference type="Rhea" id="RHEA:16237"/>
        <dbReference type="Rhea" id="RHEA-COMP:10747"/>
        <dbReference type="Rhea" id="RHEA-COMP:10748"/>
        <dbReference type="ChEBI" id="CHEBI:83833"/>
        <dbReference type="ChEBI" id="CHEBI:83834"/>
        <dbReference type="EC" id="5.2.1.8"/>
    </reaction>
</comment>
<proteinExistence type="predicted"/>
<reference evidence="8" key="1">
    <citation type="submission" date="2015-12" db="EMBL/GenBank/DDBJ databases">
        <title>De novo transcriptome assembly of four potential Pierce s Disease insect vectors from Arizona vineyards.</title>
        <authorList>
            <person name="Tassone E.E."/>
        </authorList>
    </citation>
    <scope>NUCLEOTIDE SEQUENCE</scope>
</reference>
<evidence type="ECO:0000256" key="5">
    <source>
        <dbReference type="PROSITE-ProRule" id="PRU00339"/>
    </source>
</evidence>
<dbReference type="FunFam" id="2.40.100.10:FF:000025">
    <property type="entry name" value="Peptidyl-prolyl cis-trans isomerase CYP19-2"/>
    <property type="match status" value="1"/>
</dbReference>
<evidence type="ECO:0000313" key="8">
    <source>
        <dbReference type="EMBL" id="JAS29585.1"/>
    </source>
</evidence>
<dbReference type="SUPFAM" id="SSF48452">
    <property type="entry name" value="TPR-like"/>
    <property type="match status" value="1"/>
</dbReference>
<protein>
    <recommendedName>
        <fullName evidence="2">peptidylprolyl isomerase</fullName>
        <ecNumber evidence="2">5.2.1.8</ecNumber>
    </recommendedName>
</protein>
<dbReference type="SUPFAM" id="SSF50891">
    <property type="entry name" value="Cyclophilin-like"/>
    <property type="match status" value="1"/>
</dbReference>
<dbReference type="GO" id="GO:0006457">
    <property type="term" value="P:protein folding"/>
    <property type="evidence" value="ECO:0007669"/>
    <property type="project" value="TreeGrafter"/>
</dbReference>
<evidence type="ECO:0000256" key="4">
    <source>
        <dbReference type="ARBA" id="ARBA00023235"/>
    </source>
</evidence>
<dbReference type="AlphaFoldDB" id="A0A1B6DVC2"/>
<dbReference type="PRINTS" id="PR00153">
    <property type="entry name" value="CSAPPISMRASE"/>
</dbReference>
<dbReference type="EC" id="5.2.1.8" evidence="2"/>
<dbReference type="Pfam" id="PF00515">
    <property type="entry name" value="TPR_1"/>
    <property type="match status" value="1"/>
</dbReference>
<dbReference type="EMBL" id="GEDC01007713">
    <property type="protein sequence ID" value="JAS29585.1"/>
    <property type="molecule type" value="Transcribed_RNA"/>
</dbReference>
<keyword evidence="5" id="KW-0802">TPR repeat</keyword>
<feature type="non-terminal residue" evidence="8">
    <location>
        <position position="1"/>
    </location>
</feature>
<name>A0A1B6DVC2_9HEMI</name>
<gene>
    <name evidence="7" type="ORF">g.41930</name>
    <name evidence="8" type="ORF">g.41931</name>
</gene>
<organism evidence="8">
    <name type="scientific">Clastoptera arizonana</name>
    <name type="common">Arizona spittle bug</name>
    <dbReference type="NCBI Taxonomy" id="38151"/>
    <lineage>
        <taxon>Eukaryota</taxon>
        <taxon>Metazoa</taxon>
        <taxon>Ecdysozoa</taxon>
        <taxon>Arthropoda</taxon>
        <taxon>Hexapoda</taxon>
        <taxon>Insecta</taxon>
        <taxon>Pterygota</taxon>
        <taxon>Neoptera</taxon>
        <taxon>Paraneoptera</taxon>
        <taxon>Hemiptera</taxon>
        <taxon>Auchenorrhyncha</taxon>
        <taxon>Cercopoidea</taxon>
        <taxon>Clastopteridae</taxon>
        <taxon>Clastoptera</taxon>
    </lineage>
</organism>
<accession>A0A1B6DVC2</accession>